<name>A0A7W6DNB5_9RHOB</name>
<evidence type="ECO:0000313" key="2">
    <source>
        <dbReference type="Proteomes" id="UP000541426"/>
    </source>
</evidence>
<dbReference type="Gene3D" id="3.20.20.150">
    <property type="entry name" value="Divalent-metal-dependent TIM barrel enzymes"/>
    <property type="match status" value="1"/>
</dbReference>
<dbReference type="AlphaFoldDB" id="A0A7W6DNB5"/>
<dbReference type="Proteomes" id="UP000541426">
    <property type="component" value="Unassembled WGS sequence"/>
</dbReference>
<dbReference type="EMBL" id="JACIEJ010000004">
    <property type="protein sequence ID" value="MBB3985734.1"/>
    <property type="molecule type" value="Genomic_DNA"/>
</dbReference>
<organism evidence="1 2">
    <name type="scientific">Sagittula marina</name>
    <dbReference type="NCBI Taxonomy" id="943940"/>
    <lineage>
        <taxon>Bacteria</taxon>
        <taxon>Pseudomonadati</taxon>
        <taxon>Pseudomonadota</taxon>
        <taxon>Alphaproteobacteria</taxon>
        <taxon>Rhodobacterales</taxon>
        <taxon>Roseobacteraceae</taxon>
        <taxon>Sagittula</taxon>
    </lineage>
</organism>
<reference evidence="1 2" key="1">
    <citation type="submission" date="2020-08" db="EMBL/GenBank/DDBJ databases">
        <title>Genomic Encyclopedia of Type Strains, Phase IV (KMG-IV): sequencing the most valuable type-strain genomes for metagenomic binning, comparative biology and taxonomic classification.</title>
        <authorList>
            <person name="Goeker M."/>
        </authorList>
    </citation>
    <scope>NUCLEOTIDE SEQUENCE [LARGE SCALE GENOMIC DNA]</scope>
    <source>
        <strain evidence="1 2">DSM 102235</strain>
    </source>
</reference>
<evidence type="ECO:0000313" key="1">
    <source>
        <dbReference type="EMBL" id="MBB3985734.1"/>
    </source>
</evidence>
<sequence>MLIRSKRPILLENPSSYLAFAESCRTEPELLAEITPRTGVVQTATHIPYYGAAAVARWSTRATH</sequence>
<protein>
    <submittedName>
        <fullName evidence="1">Uncharacterized protein</fullName>
    </submittedName>
</protein>
<comment type="caution">
    <text evidence="1">The sequence shown here is derived from an EMBL/GenBank/DDBJ whole genome shotgun (WGS) entry which is preliminary data.</text>
</comment>
<dbReference type="RefSeq" id="WP_183965751.1">
    <property type="nucleotide sequence ID" value="NZ_BAABBZ010000018.1"/>
</dbReference>
<accession>A0A7W6DNB5</accession>
<keyword evidence="2" id="KW-1185">Reference proteome</keyword>
<gene>
    <name evidence="1" type="ORF">GGQ68_002067</name>
</gene>
<proteinExistence type="predicted"/>